<feature type="compositionally biased region" description="Low complexity" evidence="7">
    <location>
        <begin position="402"/>
        <end position="424"/>
    </location>
</feature>
<accession>A0ABN8YAV8</accession>
<dbReference type="Proteomes" id="UP001176941">
    <property type="component" value="Chromosome 15"/>
</dbReference>
<feature type="domain" description="C2H2-type" evidence="8">
    <location>
        <begin position="955"/>
        <end position="982"/>
    </location>
</feature>
<dbReference type="InterPro" id="IPR001909">
    <property type="entry name" value="KRAB"/>
</dbReference>
<dbReference type="SUPFAM" id="SSF109640">
    <property type="entry name" value="KRAB domain (Kruppel-associated box)"/>
    <property type="match status" value="2"/>
</dbReference>
<dbReference type="SMART" id="SM00349">
    <property type="entry name" value="KRAB"/>
    <property type="match status" value="2"/>
</dbReference>
<feature type="domain" description="KRAB" evidence="9">
    <location>
        <begin position="14"/>
        <end position="85"/>
    </location>
</feature>
<feature type="domain" description="C2H2-type" evidence="8">
    <location>
        <begin position="727"/>
        <end position="754"/>
    </location>
</feature>
<feature type="region of interest" description="Disordered" evidence="7">
    <location>
        <begin position="389"/>
        <end position="432"/>
    </location>
</feature>
<evidence type="ECO:0000259" key="8">
    <source>
        <dbReference type="PROSITE" id="PS50157"/>
    </source>
</evidence>
<dbReference type="InterPro" id="IPR013087">
    <property type="entry name" value="Znf_C2H2_type"/>
</dbReference>
<dbReference type="Gene3D" id="6.10.140.140">
    <property type="match status" value="2"/>
</dbReference>
<dbReference type="InterPro" id="IPR036236">
    <property type="entry name" value="Znf_C2H2_sf"/>
</dbReference>
<evidence type="ECO:0000256" key="3">
    <source>
        <dbReference type="ARBA" id="ARBA00022771"/>
    </source>
</evidence>
<dbReference type="Pfam" id="PF01352">
    <property type="entry name" value="KRAB"/>
    <property type="match status" value="2"/>
</dbReference>
<feature type="domain" description="C2H2-type" evidence="8">
    <location>
        <begin position="297"/>
        <end position="324"/>
    </location>
</feature>
<dbReference type="InterPro" id="IPR050527">
    <property type="entry name" value="Snail/Krueppel_Znf"/>
</dbReference>
<keyword evidence="11" id="KW-1185">Reference proteome</keyword>
<evidence type="ECO:0000313" key="11">
    <source>
        <dbReference type="Proteomes" id="UP001176941"/>
    </source>
</evidence>
<evidence type="ECO:0000256" key="7">
    <source>
        <dbReference type="SAM" id="MobiDB-lite"/>
    </source>
</evidence>
<feature type="domain" description="C2H2-type" evidence="8">
    <location>
        <begin position="927"/>
        <end position="954"/>
    </location>
</feature>
<feature type="domain" description="C2H2-type" evidence="8">
    <location>
        <begin position="185"/>
        <end position="212"/>
    </location>
</feature>
<feature type="domain" description="C2H2-type" evidence="8">
    <location>
        <begin position="269"/>
        <end position="296"/>
    </location>
</feature>
<sequence>MEAELLTARSHTLVTFKDVLVNFTREEWKLLDAAQQIMYKDVMLENYRNLVSLGHQLPKPDVILRLEKGEEPWLVEREIHQETHPDLETPVEIKSTFSKSISKDKYSCDVKMERMAKSDLWYLSLEEVWTCGGQLDRPQDSQERHLRQRTHTGDKLYTCNQCGKSFVHSSRLIRHQRTHTGEKPYECPECGKSFRQSTHLILHQRTHVRVRPYECSECGKSYSQRSHLVVHHRTHTGLKPFECKDCGKCFSRSSHLFSHQRTHTGEKPYECHDCGKSFSQSSALIVHQRIHTGEKPYECCQCGKAFIRKNDLIKHQRVHVGDETYKCNQCGIIFSQNSPLIVYQIAHTGEQFLTCNQCGTTLTSLASLTPALAQSRVCRWGRRWGTPLLRERRGPSQGKGNARPLGSRGSRAGAGAAERPGPSRFSPPATIGSCHSLAGNSKLAVGMATRVRTAAIWVPPLQERDSSCNVSRKLQSEKSILGQGNPDQKPLPGGPLQRPRRPGTAQVQEWLLISQEQPKAKKSWGHLSFMDVFVDFTWEEWQLLDSAQKHLYRSVMLENYSNLVSLGYQYTKPSIIFQLEQEELWMMHSPSQDHSDEVWEIDGCVEWHQENQGKLGSMAEGYPCTAFGKLCLITVSNASSRQRFHKCVTNGKSLKCNIGFSNNYTGKNPKDFHALREPSFLSKHEQAVIGRTHTGEKLHECSDCQKTFSFNSQLVIHQRIHTQENPYECCECGKVFTRRDQLVSHQRTHSGLKPYGCHECGKAFGLKSQLIIHQRIHTGEKPYECSDCRKAFNTKSNLMVHQRTHTGEKPYSCSECGKAFTFKSQLILISHQRTHAGEKPYECSDCGKTFGLKSQLVIHQRTHTGEKPYECSECQKAFNTKSNLIVHQRTHTGEKPYGCSECGKSFTFKSQLILIVHQRTHSGEKPYECSECRKTFSQKSILSAHQRTHTGEKPCKCTECGKAFCWKSQLIMHQRTHADEKHTDKAVPRENDRMWSTGEGNGKPLQYSCLENPMNKYEKAK</sequence>
<name>A0ABN8YAV8_RANTA</name>
<keyword evidence="4" id="KW-0862">Zinc</keyword>
<reference evidence="10" key="1">
    <citation type="submission" date="2023-04" db="EMBL/GenBank/DDBJ databases">
        <authorList>
            <consortium name="ELIXIR-Norway"/>
        </authorList>
    </citation>
    <scope>NUCLEOTIDE SEQUENCE [LARGE SCALE GENOMIC DNA]</scope>
</reference>
<dbReference type="PROSITE" id="PS00028">
    <property type="entry name" value="ZINC_FINGER_C2H2_1"/>
    <property type="match status" value="14"/>
</dbReference>
<keyword evidence="1" id="KW-0479">Metal-binding</keyword>
<protein>
    <recommendedName>
        <fullName evidence="12">Zinc finger protein 10</fullName>
    </recommendedName>
</protein>
<proteinExistence type="predicted"/>
<evidence type="ECO:0000256" key="4">
    <source>
        <dbReference type="ARBA" id="ARBA00022833"/>
    </source>
</evidence>
<dbReference type="EMBL" id="OX459951">
    <property type="protein sequence ID" value="CAI9156899.1"/>
    <property type="molecule type" value="Genomic_DNA"/>
</dbReference>
<organism evidence="10 11">
    <name type="scientific">Rangifer tarandus platyrhynchus</name>
    <name type="common">Svalbard reindeer</name>
    <dbReference type="NCBI Taxonomy" id="3082113"/>
    <lineage>
        <taxon>Eukaryota</taxon>
        <taxon>Metazoa</taxon>
        <taxon>Chordata</taxon>
        <taxon>Craniata</taxon>
        <taxon>Vertebrata</taxon>
        <taxon>Euteleostomi</taxon>
        <taxon>Mammalia</taxon>
        <taxon>Eutheria</taxon>
        <taxon>Laurasiatheria</taxon>
        <taxon>Artiodactyla</taxon>
        <taxon>Ruminantia</taxon>
        <taxon>Pecora</taxon>
        <taxon>Cervidae</taxon>
        <taxon>Odocoileinae</taxon>
        <taxon>Rangifer</taxon>
    </lineage>
</organism>
<feature type="domain" description="C2H2-type" evidence="8">
    <location>
        <begin position="755"/>
        <end position="782"/>
    </location>
</feature>
<dbReference type="PROSITE" id="PS50157">
    <property type="entry name" value="ZINC_FINGER_C2H2_2"/>
    <property type="match status" value="17"/>
</dbReference>
<feature type="domain" description="C2H2-type" evidence="8">
    <location>
        <begin position="699"/>
        <end position="726"/>
    </location>
</feature>
<dbReference type="PANTHER" id="PTHR24388:SF51">
    <property type="entry name" value="ZINC FINGER PROTEIN 281-RELATED"/>
    <property type="match status" value="1"/>
</dbReference>
<dbReference type="InterPro" id="IPR036051">
    <property type="entry name" value="KRAB_dom_sf"/>
</dbReference>
<feature type="domain" description="C2H2-type" evidence="8">
    <location>
        <begin position="157"/>
        <end position="184"/>
    </location>
</feature>
<keyword evidence="3 6" id="KW-0863">Zinc-finger</keyword>
<feature type="domain" description="C2H2-type" evidence="8">
    <location>
        <begin position="325"/>
        <end position="352"/>
    </location>
</feature>
<keyword evidence="2" id="KW-0677">Repeat</keyword>
<dbReference type="PANTHER" id="PTHR24388">
    <property type="entry name" value="ZINC FINGER PROTEIN"/>
    <property type="match status" value="1"/>
</dbReference>
<feature type="domain" description="C2H2-type" evidence="8">
    <location>
        <begin position="213"/>
        <end position="240"/>
    </location>
</feature>
<evidence type="ECO:0000256" key="1">
    <source>
        <dbReference type="ARBA" id="ARBA00022723"/>
    </source>
</evidence>
<feature type="domain" description="C2H2-type" evidence="8">
    <location>
        <begin position="783"/>
        <end position="810"/>
    </location>
</feature>
<dbReference type="SMART" id="SM00355">
    <property type="entry name" value="ZnF_C2H2"/>
    <property type="match status" value="17"/>
</dbReference>
<dbReference type="PROSITE" id="PS50805">
    <property type="entry name" value="KRAB"/>
    <property type="match status" value="2"/>
</dbReference>
<dbReference type="SUPFAM" id="SSF57667">
    <property type="entry name" value="beta-beta-alpha zinc fingers"/>
    <property type="match status" value="10"/>
</dbReference>
<evidence type="ECO:0000256" key="2">
    <source>
        <dbReference type="ARBA" id="ARBA00022737"/>
    </source>
</evidence>
<feature type="region of interest" description="Disordered" evidence="7">
    <location>
        <begin position="467"/>
        <end position="502"/>
    </location>
</feature>
<dbReference type="Gene3D" id="3.30.160.60">
    <property type="entry name" value="Classic Zinc Finger"/>
    <property type="match status" value="17"/>
</dbReference>
<feature type="domain" description="C2H2-type" evidence="8">
    <location>
        <begin position="811"/>
        <end position="840"/>
    </location>
</feature>
<feature type="domain" description="KRAB" evidence="9">
    <location>
        <begin position="527"/>
        <end position="597"/>
    </location>
</feature>
<dbReference type="CDD" id="cd07765">
    <property type="entry name" value="KRAB_A-box"/>
    <property type="match status" value="2"/>
</dbReference>
<gene>
    <name evidence="10" type="ORF">MRATA1EN1_LOCUS5861</name>
</gene>
<evidence type="ECO:0008006" key="12">
    <source>
        <dbReference type="Google" id="ProtNLM"/>
    </source>
</evidence>
<evidence type="ECO:0000259" key="9">
    <source>
        <dbReference type="PROSITE" id="PS50805"/>
    </source>
</evidence>
<keyword evidence="5" id="KW-0539">Nucleus</keyword>
<feature type="domain" description="C2H2-type" evidence="8">
    <location>
        <begin position="869"/>
        <end position="896"/>
    </location>
</feature>
<evidence type="ECO:0000256" key="6">
    <source>
        <dbReference type="PROSITE-ProRule" id="PRU00042"/>
    </source>
</evidence>
<evidence type="ECO:0000256" key="5">
    <source>
        <dbReference type="ARBA" id="ARBA00023242"/>
    </source>
</evidence>
<feature type="domain" description="C2H2-type" evidence="8">
    <location>
        <begin position="241"/>
        <end position="268"/>
    </location>
</feature>
<feature type="domain" description="C2H2-type" evidence="8">
    <location>
        <begin position="841"/>
        <end position="868"/>
    </location>
</feature>
<evidence type="ECO:0000313" key="10">
    <source>
        <dbReference type="EMBL" id="CAI9156899.1"/>
    </source>
</evidence>
<dbReference type="Pfam" id="PF00096">
    <property type="entry name" value="zf-C2H2"/>
    <property type="match status" value="14"/>
</dbReference>
<feature type="domain" description="C2H2-type" evidence="8">
    <location>
        <begin position="897"/>
        <end position="926"/>
    </location>
</feature>